<dbReference type="STRING" id="1249933.SAMN04489797_0973"/>
<evidence type="ECO:0000313" key="4">
    <source>
        <dbReference type="EMBL" id="SDS14821.1"/>
    </source>
</evidence>
<dbReference type="RefSeq" id="WP_092444799.1">
    <property type="nucleotide sequence ID" value="NZ_LT629774.1"/>
</dbReference>
<gene>
    <name evidence="4" type="ORF">SAMN04489797_0973</name>
</gene>
<dbReference type="SUPFAM" id="SSF53448">
    <property type="entry name" value="Nucleotide-diphospho-sugar transferases"/>
    <property type="match status" value="1"/>
</dbReference>
<keyword evidence="3" id="KW-0479">Metal-binding</keyword>
<dbReference type="InterPro" id="IPR050748">
    <property type="entry name" value="Glycosyltrans_8_dom-fam"/>
</dbReference>
<dbReference type="InterPro" id="IPR029044">
    <property type="entry name" value="Nucleotide-diphossugar_trans"/>
</dbReference>
<dbReference type="Proteomes" id="UP000198963">
    <property type="component" value="Chromosome I"/>
</dbReference>
<dbReference type="InterPro" id="IPR002495">
    <property type="entry name" value="Glyco_trans_8"/>
</dbReference>
<dbReference type="Gene3D" id="3.90.550.10">
    <property type="entry name" value="Spore Coat Polysaccharide Biosynthesis Protein SpsA, Chain A"/>
    <property type="match status" value="1"/>
</dbReference>
<keyword evidence="5" id="KW-1185">Reference proteome</keyword>
<evidence type="ECO:0000256" key="2">
    <source>
        <dbReference type="ARBA" id="ARBA00022679"/>
    </source>
</evidence>
<keyword evidence="2 4" id="KW-0808">Transferase</keyword>
<accession>A0A1H1PU04</accession>
<organism evidence="4 5">
    <name type="scientific">Winogradskyella sediminis</name>
    <dbReference type="NCBI Taxonomy" id="1382466"/>
    <lineage>
        <taxon>Bacteria</taxon>
        <taxon>Pseudomonadati</taxon>
        <taxon>Bacteroidota</taxon>
        <taxon>Flavobacteriia</taxon>
        <taxon>Flavobacteriales</taxon>
        <taxon>Flavobacteriaceae</taxon>
        <taxon>Winogradskyella</taxon>
    </lineage>
</organism>
<evidence type="ECO:0000256" key="1">
    <source>
        <dbReference type="ARBA" id="ARBA00022676"/>
    </source>
</evidence>
<keyword evidence="1" id="KW-0328">Glycosyltransferase</keyword>
<dbReference type="GO" id="GO:0016757">
    <property type="term" value="F:glycosyltransferase activity"/>
    <property type="evidence" value="ECO:0007669"/>
    <property type="project" value="UniProtKB-KW"/>
</dbReference>
<evidence type="ECO:0000313" key="5">
    <source>
        <dbReference type="Proteomes" id="UP000198963"/>
    </source>
</evidence>
<sequence length="309" mass="35557">MKDRETVYVGMSANEGFAFYAAIGAFSIRQNLSKKIDLELYFVDNGLKGVTKKKLGTIFETFNIKCIWLYPDKTLTNKVEFPEGSWLDDSSLLRLLMPQMLPDYVDKLIYVDGDMLVLDDISLLYNVDLEGNIMAACQDFQYNYIRQSKSRSVYADYEISGNLPYLNAGLYVIDVKKWNSNNLTDITLDILIKRSKELSHSDQDAINIALAENWKILNPKWNVVTPMYFNLSLNDKLLTTPSIIHFTGPKPGQPGCKHPKRFLYFDYVKKSNFFTPIEYIMWRLNTSILRTKVQSRIALGGFLRKTGIK</sequence>
<dbReference type="AlphaFoldDB" id="A0A1H1PU04"/>
<proteinExistence type="predicted"/>
<dbReference type="GO" id="GO:0046872">
    <property type="term" value="F:metal ion binding"/>
    <property type="evidence" value="ECO:0007669"/>
    <property type="project" value="UniProtKB-KW"/>
</dbReference>
<reference evidence="4 5" key="1">
    <citation type="submission" date="2016-10" db="EMBL/GenBank/DDBJ databases">
        <authorList>
            <person name="Varghese N."/>
            <person name="Submissions S."/>
        </authorList>
    </citation>
    <scope>NUCLEOTIDE SEQUENCE [LARGE SCALE GENOMIC DNA]</scope>
    <source>
        <strain evidence="4 5">RHA_55</strain>
    </source>
</reference>
<dbReference type="PANTHER" id="PTHR13778:SF47">
    <property type="entry name" value="LIPOPOLYSACCHARIDE 1,3-GALACTOSYLTRANSFERASE"/>
    <property type="match status" value="1"/>
</dbReference>
<evidence type="ECO:0000256" key="3">
    <source>
        <dbReference type="ARBA" id="ARBA00022723"/>
    </source>
</evidence>
<dbReference type="PANTHER" id="PTHR13778">
    <property type="entry name" value="GLYCOSYLTRANSFERASE 8 DOMAIN-CONTAINING PROTEIN"/>
    <property type="match status" value="1"/>
</dbReference>
<protein>
    <submittedName>
        <fullName evidence="4">Lipopolysaccharide biosynthesis protein, LPS:glycosyltransferase</fullName>
    </submittedName>
</protein>
<name>A0A1H1PU04_9FLAO</name>
<dbReference type="EMBL" id="LT629774">
    <property type="protein sequence ID" value="SDS14821.1"/>
    <property type="molecule type" value="Genomic_DNA"/>
</dbReference>
<dbReference type="Pfam" id="PF01501">
    <property type="entry name" value="Glyco_transf_8"/>
    <property type="match status" value="1"/>
</dbReference>